<protein>
    <recommendedName>
        <fullName evidence="4">Holin</fullName>
    </recommendedName>
</protein>
<evidence type="ECO:0008006" key="4">
    <source>
        <dbReference type="Google" id="ProtNLM"/>
    </source>
</evidence>
<proteinExistence type="predicted"/>
<name>A0A9X8QSD7_9ACTN</name>
<gene>
    <name evidence="2" type="ORF">SAMN05216268_106105</name>
</gene>
<keyword evidence="1" id="KW-0472">Membrane</keyword>
<keyword evidence="1" id="KW-1133">Transmembrane helix</keyword>
<dbReference type="Proteomes" id="UP000184388">
    <property type="component" value="Unassembled WGS sequence"/>
</dbReference>
<evidence type="ECO:0000313" key="2">
    <source>
        <dbReference type="EMBL" id="SHL76136.1"/>
    </source>
</evidence>
<reference evidence="3" key="1">
    <citation type="submission" date="2016-11" db="EMBL/GenBank/DDBJ databases">
        <authorList>
            <person name="Jaros S."/>
            <person name="Januszkiewicz K."/>
            <person name="Wedrychowicz H."/>
        </authorList>
    </citation>
    <scope>NUCLEOTIDE SEQUENCE [LARGE SCALE GENOMIC DNA]</scope>
    <source>
        <strain evidence="3">CGMCC 4.3555</strain>
    </source>
</reference>
<comment type="caution">
    <text evidence="2">The sequence shown here is derived from an EMBL/GenBank/DDBJ whole genome shotgun (WGS) entry which is preliminary data.</text>
</comment>
<evidence type="ECO:0000256" key="1">
    <source>
        <dbReference type="SAM" id="Phobius"/>
    </source>
</evidence>
<feature type="transmembrane region" description="Helical" evidence="1">
    <location>
        <begin position="41"/>
        <end position="61"/>
    </location>
</feature>
<sequence>MSAPIEAKVRSATAASFVASLLIAVLNAVAADNRLLAPLPSWLQGIVIALAPAAVTFLAGWQAPHTARVSEPPAAPPAAE</sequence>
<dbReference type="AlphaFoldDB" id="A0A9X8QSD7"/>
<evidence type="ECO:0000313" key="3">
    <source>
        <dbReference type="Proteomes" id="UP000184388"/>
    </source>
</evidence>
<dbReference type="RefSeq" id="WP_073444647.1">
    <property type="nucleotide sequence ID" value="NZ_FRBK01000006.1"/>
</dbReference>
<accession>A0A9X8QSD7</accession>
<organism evidence="2 3">
    <name type="scientific">Streptomyces yunnanensis</name>
    <dbReference type="NCBI Taxonomy" id="156453"/>
    <lineage>
        <taxon>Bacteria</taxon>
        <taxon>Bacillati</taxon>
        <taxon>Actinomycetota</taxon>
        <taxon>Actinomycetes</taxon>
        <taxon>Kitasatosporales</taxon>
        <taxon>Streptomycetaceae</taxon>
        <taxon>Streptomyces</taxon>
    </lineage>
</organism>
<dbReference type="EMBL" id="FRBK01000006">
    <property type="protein sequence ID" value="SHL76136.1"/>
    <property type="molecule type" value="Genomic_DNA"/>
</dbReference>
<keyword evidence="1" id="KW-0812">Transmembrane</keyword>